<comment type="caution">
    <text evidence="1">The sequence shown here is derived from an EMBL/GenBank/DDBJ whole genome shotgun (WGS) entry which is preliminary data.</text>
</comment>
<name>A0AAW0FIC5_9APHY</name>
<proteinExistence type="predicted"/>
<accession>A0AAW0FIC5</accession>
<evidence type="ECO:0000313" key="2">
    <source>
        <dbReference type="Proteomes" id="UP001385951"/>
    </source>
</evidence>
<dbReference type="Proteomes" id="UP001385951">
    <property type="component" value="Unassembled WGS sequence"/>
</dbReference>
<keyword evidence="2" id="KW-1185">Reference proteome</keyword>
<gene>
    <name evidence="1" type="ORF">QCA50_018236</name>
</gene>
<dbReference type="AlphaFoldDB" id="A0AAW0FIC5"/>
<organism evidence="1 2">
    <name type="scientific">Cerrena zonata</name>
    <dbReference type="NCBI Taxonomy" id="2478898"/>
    <lineage>
        <taxon>Eukaryota</taxon>
        <taxon>Fungi</taxon>
        <taxon>Dikarya</taxon>
        <taxon>Basidiomycota</taxon>
        <taxon>Agaricomycotina</taxon>
        <taxon>Agaricomycetes</taxon>
        <taxon>Polyporales</taxon>
        <taxon>Cerrenaceae</taxon>
        <taxon>Cerrena</taxon>
    </lineage>
</organism>
<dbReference type="EMBL" id="JASBNA010000067">
    <property type="protein sequence ID" value="KAK7678800.1"/>
    <property type="molecule type" value="Genomic_DNA"/>
</dbReference>
<reference evidence="1 2" key="1">
    <citation type="submission" date="2022-09" db="EMBL/GenBank/DDBJ databases">
        <authorList>
            <person name="Palmer J.M."/>
        </authorList>
    </citation>
    <scope>NUCLEOTIDE SEQUENCE [LARGE SCALE GENOMIC DNA]</scope>
    <source>
        <strain evidence="1 2">DSM 7382</strain>
    </source>
</reference>
<evidence type="ECO:0000313" key="1">
    <source>
        <dbReference type="EMBL" id="KAK7678800.1"/>
    </source>
</evidence>
<sequence>MMDKVLCPYSSASLLLNIIQFLSGKLIRGIPIILNAGFDHPFLGGVLGLLGSTGAAGFSGGTSPFLGFSDILLTQVMLKTTR</sequence>
<protein>
    <submittedName>
        <fullName evidence="1">Uncharacterized protein</fullName>
    </submittedName>
</protein>